<dbReference type="EMBL" id="DF977478">
    <property type="protein sequence ID" value="GAW26485.1"/>
    <property type="molecule type" value="Genomic_DNA"/>
</dbReference>
<reference evidence="2" key="1">
    <citation type="submission" date="2016-03" db="EMBL/GenBank/DDBJ databases">
        <title>Draft genome sequence of Rosellinia necatrix.</title>
        <authorList>
            <person name="Kanematsu S."/>
        </authorList>
    </citation>
    <scope>NUCLEOTIDE SEQUENCE [LARGE SCALE GENOMIC DNA]</scope>
    <source>
        <strain evidence="2">W97</strain>
    </source>
</reference>
<evidence type="ECO:0000313" key="2">
    <source>
        <dbReference type="EMBL" id="GAW26485.1"/>
    </source>
</evidence>
<proteinExistence type="predicted"/>
<sequence length="92" mass="9783">MPSQAKPPNILTIPIVPIDTMPAMRCGWVEDTFGNGRVKEGCASGCSSSSHLGSAKGGAKADRNEDWLMDRRDGPGSGRAGRLIGHQSYKIK</sequence>
<dbReference type="Proteomes" id="UP000054516">
    <property type="component" value="Unassembled WGS sequence"/>
</dbReference>
<evidence type="ECO:0000313" key="3">
    <source>
        <dbReference type="Proteomes" id="UP000054516"/>
    </source>
</evidence>
<feature type="compositionally biased region" description="Low complexity" evidence="1">
    <location>
        <begin position="44"/>
        <end position="58"/>
    </location>
</feature>
<evidence type="ECO:0000256" key="1">
    <source>
        <dbReference type="SAM" id="MobiDB-lite"/>
    </source>
</evidence>
<protein>
    <submittedName>
        <fullName evidence="2">Uncharacterized protein</fullName>
    </submittedName>
</protein>
<keyword evidence="3" id="KW-1185">Reference proteome</keyword>
<feature type="compositionally biased region" description="Basic and acidic residues" evidence="1">
    <location>
        <begin position="59"/>
        <end position="74"/>
    </location>
</feature>
<name>A0A1S8A980_ROSNE</name>
<accession>A0A1S8A980</accession>
<gene>
    <name evidence="2" type="ORF">SAMD00023353_3300990</name>
</gene>
<organism evidence="2">
    <name type="scientific">Rosellinia necatrix</name>
    <name type="common">White root-rot fungus</name>
    <dbReference type="NCBI Taxonomy" id="77044"/>
    <lineage>
        <taxon>Eukaryota</taxon>
        <taxon>Fungi</taxon>
        <taxon>Dikarya</taxon>
        <taxon>Ascomycota</taxon>
        <taxon>Pezizomycotina</taxon>
        <taxon>Sordariomycetes</taxon>
        <taxon>Xylariomycetidae</taxon>
        <taxon>Xylariales</taxon>
        <taxon>Xylariaceae</taxon>
        <taxon>Rosellinia</taxon>
    </lineage>
</organism>
<dbReference type="AlphaFoldDB" id="A0A1S8A980"/>
<feature type="region of interest" description="Disordered" evidence="1">
    <location>
        <begin position="44"/>
        <end position="92"/>
    </location>
</feature>